<dbReference type="Gene3D" id="3.80.10.10">
    <property type="entry name" value="Ribonuclease Inhibitor"/>
    <property type="match status" value="1"/>
</dbReference>
<dbReference type="Pfam" id="PF25372">
    <property type="entry name" value="DUF7885"/>
    <property type="match status" value="1"/>
</dbReference>
<gene>
    <name evidence="2" type="ORF">PACLA_8A005602</name>
</gene>
<dbReference type="InterPro" id="IPR032675">
    <property type="entry name" value="LRR_dom_sf"/>
</dbReference>
<dbReference type="Gene3D" id="1.20.1280.50">
    <property type="match status" value="1"/>
</dbReference>
<protein>
    <submittedName>
        <fullName evidence="2">F-box LRR-repeat 2-like</fullName>
    </submittedName>
</protein>
<dbReference type="PANTHER" id="PTHR13318">
    <property type="entry name" value="PARTNER OF PAIRED, ISOFORM B-RELATED"/>
    <property type="match status" value="1"/>
</dbReference>
<dbReference type="GO" id="GO:0019005">
    <property type="term" value="C:SCF ubiquitin ligase complex"/>
    <property type="evidence" value="ECO:0007669"/>
    <property type="project" value="TreeGrafter"/>
</dbReference>
<dbReference type="GO" id="GO:0031146">
    <property type="term" value="P:SCF-dependent proteasomal ubiquitin-dependent protein catabolic process"/>
    <property type="evidence" value="ECO:0007669"/>
    <property type="project" value="TreeGrafter"/>
</dbReference>
<keyword evidence="3" id="KW-1185">Reference proteome</keyword>
<dbReference type="AlphaFoldDB" id="A0A7D9E572"/>
<evidence type="ECO:0000256" key="1">
    <source>
        <dbReference type="ARBA" id="ARBA00022786"/>
    </source>
</evidence>
<dbReference type="PROSITE" id="PS50181">
    <property type="entry name" value="FBOX"/>
    <property type="match status" value="1"/>
</dbReference>
<dbReference type="Pfam" id="PF12937">
    <property type="entry name" value="F-box-like"/>
    <property type="match status" value="1"/>
</dbReference>
<organism evidence="2 3">
    <name type="scientific">Paramuricea clavata</name>
    <name type="common">Red gorgonian</name>
    <name type="synonym">Violescent sea-whip</name>
    <dbReference type="NCBI Taxonomy" id="317549"/>
    <lineage>
        <taxon>Eukaryota</taxon>
        <taxon>Metazoa</taxon>
        <taxon>Cnidaria</taxon>
        <taxon>Anthozoa</taxon>
        <taxon>Octocorallia</taxon>
        <taxon>Malacalcyonacea</taxon>
        <taxon>Plexauridae</taxon>
        <taxon>Paramuricea</taxon>
    </lineage>
</organism>
<name>A0A7D9E572_PARCT</name>
<dbReference type="EMBL" id="CACRXK020003839">
    <property type="protein sequence ID" value="CAB4000444.1"/>
    <property type="molecule type" value="Genomic_DNA"/>
</dbReference>
<dbReference type="InterPro" id="IPR036047">
    <property type="entry name" value="F-box-like_dom_sf"/>
</dbReference>
<dbReference type="PANTHER" id="PTHR13318:SF190">
    <property type="entry name" value="PARTNER OF PAIRED, ISOFORM B"/>
    <property type="match status" value="1"/>
</dbReference>
<dbReference type="SUPFAM" id="SSF52047">
    <property type="entry name" value="RNI-like"/>
    <property type="match status" value="1"/>
</dbReference>
<keyword evidence="1" id="KW-0833">Ubl conjugation pathway</keyword>
<dbReference type="OrthoDB" id="10257471at2759"/>
<proteinExistence type="predicted"/>
<dbReference type="SMART" id="SM00367">
    <property type="entry name" value="LRR_CC"/>
    <property type="match status" value="6"/>
</dbReference>
<dbReference type="SUPFAM" id="SSF81383">
    <property type="entry name" value="F-box domain"/>
    <property type="match status" value="1"/>
</dbReference>
<dbReference type="Proteomes" id="UP001152795">
    <property type="component" value="Unassembled WGS sequence"/>
</dbReference>
<dbReference type="InterPro" id="IPR057207">
    <property type="entry name" value="FBXL15_LRR"/>
</dbReference>
<evidence type="ECO:0000313" key="2">
    <source>
        <dbReference type="EMBL" id="CAB4000444.1"/>
    </source>
</evidence>
<accession>A0A7D9E572</accession>
<dbReference type="InterPro" id="IPR001810">
    <property type="entry name" value="F-box_dom"/>
</dbReference>
<sequence length="443" mass="51701">MVIKYNPCYFTIHASTLALVLNLSEFISGSFAEIWLVVIVKKKIENVDINYLPNEILAKIFSYLTVKELICTVRLTCQRWCNISYDRNLWTTLTTDDVQELKNHSISDIIHRLFCFNNDFATLKYLSLDRVDITHEDDLTCMFPLLIPNLCELSLAFCNLGDPWIEILLEKLSICCRNIHSLNLDECNIINNCLDFFYNHNITKLNVCYCNRLTDEFIYTISHWNLRYLNIDGVQWISDEAVEHLLHNCQHSLEHLWLDGDNLTDDGLKMLSHCHNINVLKITYCEELTDVTLANVSEMRNLTSLSLRKGKNFSKEGLIFMFQNLKNELYYLDFYDCQALNDEVVHWLTQSSPHLITLDLSWCWCITDEGLKDIVNHCRNIQKLILIGLHELTGKPFEDTVERLPRLYYLDLCNCNSIIDDIIIDIARKYSSLSIVNYYGDVV</sequence>
<evidence type="ECO:0000313" key="3">
    <source>
        <dbReference type="Proteomes" id="UP001152795"/>
    </source>
</evidence>
<comment type="caution">
    <text evidence="2">The sequence shown here is derived from an EMBL/GenBank/DDBJ whole genome shotgun (WGS) entry which is preliminary data.</text>
</comment>
<dbReference type="InterPro" id="IPR006553">
    <property type="entry name" value="Leu-rich_rpt_Cys-con_subtyp"/>
</dbReference>
<dbReference type="SMART" id="SM00256">
    <property type="entry name" value="FBOX"/>
    <property type="match status" value="1"/>
</dbReference>
<reference evidence="2" key="1">
    <citation type="submission" date="2020-04" db="EMBL/GenBank/DDBJ databases">
        <authorList>
            <person name="Alioto T."/>
            <person name="Alioto T."/>
            <person name="Gomez Garrido J."/>
        </authorList>
    </citation>
    <scope>NUCLEOTIDE SEQUENCE</scope>
    <source>
        <strain evidence="2">A484AB</strain>
    </source>
</reference>